<evidence type="ECO:0000313" key="3">
    <source>
        <dbReference type="Proteomes" id="UP000557566"/>
    </source>
</evidence>
<organism evidence="2 3">
    <name type="scientific">Ophiocordyceps sinensis</name>
    <dbReference type="NCBI Taxonomy" id="72228"/>
    <lineage>
        <taxon>Eukaryota</taxon>
        <taxon>Fungi</taxon>
        <taxon>Dikarya</taxon>
        <taxon>Ascomycota</taxon>
        <taxon>Pezizomycotina</taxon>
        <taxon>Sordariomycetes</taxon>
        <taxon>Hypocreomycetidae</taxon>
        <taxon>Hypocreales</taxon>
        <taxon>Ophiocordycipitaceae</taxon>
        <taxon>Ophiocordyceps</taxon>
    </lineage>
</organism>
<feature type="compositionally biased region" description="Polar residues" evidence="1">
    <location>
        <begin position="1"/>
        <end position="14"/>
    </location>
</feature>
<evidence type="ECO:0000256" key="1">
    <source>
        <dbReference type="SAM" id="MobiDB-lite"/>
    </source>
</evidence>
<proteinExistence type="predicted"/>
<feature type="region of interest" description="Disordered" evidence="1">
    <location>
        <begin position="1"/>
        <end position="32"/>
    </location>
</feature>
<sequence>MAPTSNHSLTVNVGSSTDSTDASSDSGPHVSGDDIQRWLDIAVTPENAYQSFIAACWRRIAHNPGVWSTFLVKVTALRPVNLFERGKTDLSLVWTAFGGFNINKILRPYCASSSTRTASPYPVPIPG</sequence>
<evidence type="ECO:0000313" key="2">
    <source>
        <dbReference type="EMBL" id="KAF4508569.1"/>
    </source>
</evidence>
<name>A0A8H4PQF9_9HYPO</name>
<reference evidence="2 3" key="1">
    <citation type="journal article" date="2020" name="Genome Biol. Evol.">
        <title>A new high-quality draft genome assembly of the Chinese cordyceps Ophiocordyceps sinensis.</title>
        <authorList>
            <person name="Shu R."/>
            <person name="Zhang J."/>
            <person name="Meng Q."/>
            <person name="Zhang H."/>
            <person name="Zhou G."/>
            <person name="Li M."/>
            <person name="Wu P."/>
            <person name="Zhao Y."/>
            <person name="Chen C."/>
            <person name="Qin Q."/>
        </authorList>
    </citation>
    <scope>NUCLEOTIDE SEQUENCE [LARGE SCALE GENOMIC DNA]</scope>
    <source>
        <strain evidence="2 3">IOZ07</strain>
    </source>
</reference>
<comment type="caution">
    <text evidence="2">The sequence shown here is derived from an EMBL/GenBank/DDBJ whole genome shotgun (WGS) entry which is preliminary data.</text>
</comment>
<accession>A0A8H4PQF9</accession>
<protein>
    <submittedName>
        <fullName evidence="2">Uncharacterized protein</fullName>
    </submittedName>
</protein>
<dbReference type="Proteomes" id="UP000557566">
    <property type="component" value="Unassembled WGS sequence"/>
</dbReference>
<dbReference type="AlphaFoldDB" id="A0A8H4PQF9"/>
<keyword evidence="3" id="KW-1185">Reference proteome</keyword>
<dbReference type="EMBL" id="JAAVMX010000005">
    <property type="protein sequence ID" value="KAF4508569.1"/>
    <property type="molecule type" value="Genomic_DNA"/>
</dbReference>
<gene>
    <name evidence="2" type="ORF">G6O67_004930</name>
</gene>
<feature type="compositionally biased region" description="Low complexity" evidence="1">
    <location>
        <begin position="15"/>
        <end position="26"/>
    </location>
</feature>